<feature type="binding site" evidence="2">
    <location>
        <position position="95"/>
    </location>
    <ligand>
        <name>Cu cation</name>
        <dbReference type="ChEBI" id="CHEBI:23378"/>
    </ligand>
</feature>
<keyword evidence="2" id="KW-0186">Copper</keyword>
<keyword evidence="3" id="KW-1015">Disulfide bond</keyword>
<dbReference type="AlphaFoldDB" id="A0A5C8NQU7"/>
<evidence type="ECO:0000256" key="1">
    <source>
        <dbReference type="ARBA" id="ARBA00010996"/>
    </source>
</evidence>
<dbReference type="Pfam" id="PF02630">
    <property type="entry name" value="SCO1-SenC"/>
    <property type="match status" value="1"/>
</dbReference>
<protein>
    <submittedName>
        <fullName evidence="4">SCO family protein</fullName>
    </submittedName>
</protein>
<name>A0A5C8NQU7_9BURK</name>
<feature type="disulfide bond" description="Redox-active" evidence="3">
    <location>
        <begin position="91"/>
        <end position="95"/>
    </location>
</feature>
<sequence>MNGRRLSAVLCLAILFGATWIVHELSFGFEVWTFEDRRQRLIAIGSLRAPQVPLRFALEPAPPLWRDDPPGRHGAARNRAAYLVDFVYTRCPGVCRALGNEYQQMQRALASDPPEGGIRLVSISFDVAYDEPSRLAAQAALLHADPRRWSFAVPATMRDAEALLGSLGVIAIPDGMGGFVHNGDIHLLDGRGRLRAVFAFDRWSDALEAARRLSAPEHALHAARQGRP</sequence>
<evidence type="ECO:0000313" key="4">
    <source>
        <dbReference type="EMBL" id="TXL63516.1"/>
    </source>
</evidence>
<keyword evidence="5" id="KW-1185">Reference proteome</keyword>
<dbReference type="SUPFAM" id="SSF52833">
    <property type="entry name" value="Thioredoxin-like"/>
    <property type="match status" value="1"/>
</dbReference>
<reference evidence="4 5" key="1">
    <citation type="submission" date="2019-06" db="EMBL/GenBank/DDBJ databases">
        <title>Quisquiliibacterium sp. nov., isolated from a maize field.</title>
        <authorList>
            <person name="Lin S.-Y."/>
            <person name="Tsai C.-F."/>
            <person name="Young C.-C."/>
        </authorList>
    </citation>
    <scope>NUCLEOTIDE SEQUENCE [LARGE SCALE GENOMIC DNA]</scope>
    <source>
        <strain evidence="4 5">CC-CFT501</strain>
    </source>
</reference>
<evidence type="ECO:0000313" key="5">
    <source>
        <dbReference type="Proteomes" id="UP000321548"/>
    </source>
</evidence>
<comment type="caution">
    <text evidence="4">The sequence shown here is derived from an EMBL/GenBank/DDBJ whole genome shotgun (WGS) entry which is preliminary data.</text>
</comment>
<gene>
    <name evidence="4" type="ORF">FHP08_16885</name>
</gene>
<dbReference type="GO" id="GO:0046872">
    <property type="term" value="F:metal ion binding"/>
    <property type="evidence" value="ECO:0007669"/>
    <property type="project" value="UniProtKB-KW"/>
</dbReference>
<evidence type="ECO:0000256" key="2">
    <source>
        <dbReference type="PIRSR" id="PIRSR603782-1"/>
    </source>
</evidence>
<evidence type="ECO:0000256" key="3">
    <source>
        <dbReference type="PIRSR" id="PIRSR603782-2"/>
    </source>
</evidence>
<dbReference type="EMBL" id="VDUY01000008">
    <property type="protein sequence ID" value="TXL63516.1"/>
    <property type="molecule type" value="Genomic_DNA"/>
</dbReference>
<dbReference type="Proteomes" id="UP000321548">
    <property type="component" value="Unassembled WGS sequence"/>
</dbReference>
<feature type="binding site" evidence="2">
    <location>
        <position position="91"/>
    </location>
    <ligand>
        <name>Cu cation</name>
        <dbReference type="ChEBI" id="CHEBI:23378"/>
    </ligand>
</feature>
<dbReference type="OrthoDB" id="8550465at2"/>
<dbReference type="RefSeq" id="WP_147705670.1">
    <property type="nucleotide sequence ID" value="NZ_VDUY01000008.1"/>
</dbReference>
<accession>A0A5C8NQU7</accession>
<dbReference type="Gene3D" id="3.40.30.10">
    <property type="entry name" value="Glutaredoxin"/>
    <property type="match status" value="1"/>
</dbReference>
<comment type="similarity">
    <text evidence="1">Belongs to the SCO1/2 family.</text>
</comment>
<dbReference type="InterPro" id="IPR036249">
    <property type="entry name" value="Thioredoxin-like_sf"/>
</dbReference>
<organism evidence="4 5">
    <name type="scientific">Zeimonas arvi</name>
    <dbReference type="NCBI Taxonomy" id="2498847"/>
    <lineage>
        <taxon>Bacteria</taxon>
        <taxon>Pseudomonadati</taxon>
        <taxon>Pseudomonadota</taxon>
        <taxon>Betaproteobacteria</taxon>
        <taxon>Burkholderiales</taxon>
        <taxon>Burkholderiaceae</taxon>
        <taxon>Zeimonas</taxon>
    </lineage>
</organism>
<proteinExistence type="inferred from homology"/>
<dbReference type="InterPro" id="IPR003782">
    <property type="entry name" value="SCO1/SenC"/>
</dbReference>
<keyword evidence="2" id="KW-0479">Metal-binding</keyword>